<proteinExistence type="predicted"/>
<evidence type="ECO:0000313" key="3">
    <source>
        <dbReference type="EMBL" id="NSL86884.1"/>
    </source>
</evidence>
<gene>
    <name evidence="3" type="ORF">ECE50_008585</name>
</gene>
<dbReference type="OrthoDB" id="1488584at2"/>
<organism evidence="3 4">
    <name type="scientific">Chitinophaga solisilvae</name>
    <dbReference type="NCBI Taxonomy" id="1233460"/>
    <lineage>
        <taxon>Bacteria</taxon>
        <taxon>Pseudomonadati</taxon>
        <taxon>Bacteroidota</taxon>
        <taxon>Chitinophagia</taxon>
        <taxon>Chitinophagales</taxon>
        <taxon>Chitinophagaceae</taxon>
        <taxon>Chitinophaga</taxon>
    </lineage>
</organism>
<dbReference type="Proteomes" id="UP000281028">
    <property type="component" value="Unassembled WGS sequence"/>
</dbReference>
<dbReference type="AlphaFoldDB" id="A0A9Q5GSQ8"/>
<evidence type="ECO:0000313" key="4">
    <source>
        <dbReference type="Proteomes" id="UP000281028"/>
    </source>
</evidence>
<feature type="coiled-coil region" evidence="1">
    <location>
        <begin position="510"/>
        <end position="589"/>
    </location>
</feature>
<feature type="chain" id="PRO_5040401914" evidence="2">
    <location>
        <begin position="22"/>
        <end position="786"/>
    </location>
</feature>
<dbReference type="EMBL" id="RIAR02000001">
    <property type="protein sequence ID" value="NSL86884.1"/>
    <property type="molecule type" value="Genomic_DNA"/>
</dbReference>
<keyword evidence="2" id="KW-0732">Signal</keyword>
<evidence type="ECO:0000256" key="2">
    <source>
        <dbReference type="SAM" id="SignalP"/>
    </source>
</evidence>
<protein>
    <submittedName>
        <fullName evidence="3">Uncharacterized protein</fullName>
    </submittedName>
</protein>
<accession>A0A9Q5GSQ8</accession>
<evidence type="ECO:0000256" key="1">
    <source>
        <dbReference type="SAM" id="Coils"/>
    </source>
</evidence>
<name>A0A9Q5GSQ8_9BACT</name>
<comment type="caution">
    <text evidence="3">The sequence shown here is derived from an EMBL/GenBank/DDBJ whole genome shotgun (WGS) entry which is preliminary data.</text>
</comment>
<reference evidence="3" key="1">
    <citation type="submission" date="2020-05" db="EMBL/GenBank/DDBJ databases">
        <title>Chitinophaga laudate sp. nov., isolated from a tropical peat swamp.</title>
        <authorList>
            <person name="Goh C.B.S."/>
            <person name="Lee M.S."/>
            <person name="Parimannan S."/>
            <person name="Pasbakhsh P."/>
            <person name="Yule C.M."/>
            <person name="Rajandas H."/>
            <person name="Loke S."/>
            <person name="Croft L."/>
            <person name="Tan J.B.L."/>
        </authorList>
    </citation>
    <scope>NUCLEOTIDE SEQUENCE</scope>
    <source>
        <strain evidence="3">Mgbs1</strain>
    </source>
</reference>
<feature type="signal peptide" evidence="2">
    <location>
        <begin position="1"/>
        <end position="21"/>
    </location>
</feature>
<keyword evidence="1" id="KW-0175">Coiled coil</keyword>
<keyword evidence="4" id="KW-1185">Reference proteome</keyword>
<sequence length="786" mass="87217">MKTSIAALSCLLLLLPVCIMAQKKQSAIYDAIQFYNARHQQLEMPVPVSANVILNINPLTGKEVTTEERDALLKQKDSSSVSIIRAILIRNAGLPPNATNTDILLAYKDNPFLKHELCQIGENNCDKDIHDDFAGAYPVPNELSTQSGAWGANLTANIANGVADFLIQRAQEEINVAVFQRIKKILDKYPEFNILFPETYKLIGPIEAYNYAATLKALKDAVHNDVKGLMGHVASLYALPKYKVLNNEVPELTPIFALTQLVAELNNDAGPSQVISRISSAAYVQEPHNNYAAFMQLAGKLSDGFLKQRLGQPDDKNYKYFTPDDLAYYSKNKPTVMAGISKIFMGLIYQQLGELSFYGNGQAYQVKDVLTPYANQTSLVVNNLLTAVTALDAANAALEKIRTDENQYRFMNPNKDLDRIKQYGIVLQQWLELASPFISLPPDNASAACQQFVAIMKEIRVFYLPTATSTLNIISQIEQKQYNLAVYQLAELFKLVNNYLEAKMELAGYRENLQKELDSTGKAVATLAENVIVQKQKEINILKKTLESKDANGVRQHVQSRIILLEAQLKELSAQKEKITAQLPKAKNILYQLPVLIEYTNLLVSLGEAENAEQVKQLLNATALPSGSSRIKKKTIYNLAVNGYVGWFMRSEDNTGGDGFTNTYGITAPVGLSLSTGFGKAGSASLFTGIIDVGAVVRYKLDEQGKYQQNVSIGNILSPSVQLVYGFPWYLPFSLGLGCQWSTPAEVAMNKIELKPHFNLFIAVDIPLYNLASRKKLQYAGYQKNR</sequence>